<feature type="region of interest" description="Disordered" evidence="1">
    <location>
        <begin position="26"/>
        <end position="106"/>
    </location>
</feature>
<dbReference type="EMBL" id="PGOL01003806">
    <property type="protein sequence ID" value="PKI39654.1"/>
    <property type="molecule type" value="Genomic_DNA"/>
</dbReference>
<dbReference type="Proteomes" id="UP000233551">
    <property type="component" value="Unassembled WGS sequence"/>
</dbReference>
<organism evidence="2 3">
    <name type="scientific">Punica granatum</name>
    <name type="common">Pomegranate</name>
    <dbReference type="NCBI Taxonomy" id="22663"/>
    <lineage>
        <taxon>Eukaryota</taxon>
        <taxon>Viridiplantae</taxon>
        <taxon>Streptophyta</taxon>
        <taxon>Embryophyta</taxon>
        <taxon>Tracheophyta</taxon>
        <taxon>Spermatophyta</taxon>
        <taxon>Magnoliopsida</taxon>
        <taxon>eudicotyledons</taxon>
        <taxon>Gunneridae</taxon>
        <taxon>Pentapetalae</taxon>
        <taxon>rosids</taxon>
        <taxon>malvids</taxon>
        <taxon>Myrtales</taxon>
        <taxon>Lythraceae</taxon>
        <taxon>Punica</taxon>
    </lineage>
</organism>
<reference evidence="2 3" key="1">
    <citation type="submission" date="2017-11" db="EMBL/GenBank/DDBJ databases">
        <title>De-novo sequencing of pomegranate (Punica granatum L.) genome.</title>
        <authorList>
            <person name="Akparov Z."/>
            <person name="Amiraslanov A."/>
            <person name="Hajiyeva S."/>
            <person name="Abbasov M."/>
            <person name="Kaur K."/>
            <person name="Hamwieh A."/>
            <person name="Solovyev V."/>
            <person name="Salamov A."/>
            <person name="Braich B."/>
            <person name="Kosarev P."/>
            <person name="Mahmoud A."/>
            <person name="Hajiyev E."/>
            <person name="Babayeva S."/>
            <person name="Izzatullayeva V."/>
            <person name="Mammadov A."/>
            <person name="Mammadov A."/>
            <person name="Sharifova S."/>
            <person name="Ojaghi J."/>
            <person name="Eynullazada K."/>
            <person name="Bayramov B."/>
            <person name="Abdulazimova A."/>
            <person name="Shahmuradov I."/>
        </authorList>
    </citation>
    <scope>NUCLEOTIDE SEQUENCE [LARGE SCALE GENOMIC DNA]</scope>
    <source>
        <strain evidence="3">cv. AG2017</strain>
        <tissue evidence="2">Leaf</tissue>
    </source>
</reference>
<feature type="compositionally biased region" description="Basic and acidic residues" evidence="1">
    <location>
        <begin position="67"/>
        <end position="88"/>
    </location>
</feature>
<accession>A0A2I0I6M3</accession>
<dbReference type="AlphaFoldDB" id="A0A2I0I6M3"/>
<protein>
    <submittedName>
        <fullName evidence="2">Uncharacterized protein</fullName>
    </submittedName>
</protein>
<keyword evidence="3" id="KW-1185">Reference proteome</keyword>
<name>A0A2I0I6M3_PUNGR</name>
<sequence>MSQATHYWHVSFFTEGLQSLPNELSLSSGVHTRISPGKGSLKESRRREPQRGAGVESRSRERRIRSRKEAQREKEPEWRVEDEMRPMERGWSGESETGGTGVEDDDDLRFRVPLRSSFLSRVLSSIFPSPDSISLSL</sequence>
<evidence type="ECO:0000313" key="2">
    <source>
        <dbReference type="EMBL" id="PKI39654.1"/>
    </source>
</evidence>
<proteinExistence type="predicted"/>
<feature type="compositionally biased region" description="Basic and acidic residues" evidence="1">
    <location>
        <begin position="40"/>
        <end position="50"/>
    </location>
</feature>
<evidence type="ECO:0000256" key="1">
    <source>
        <dbReference type="SAM" id="MobiDB-lite"/>
    </source>
</evidence>
<evidence type="ECO:0000313" key="3">
    <source>
        <dbReference type="Proteomes" id="UP000233551"/>
    </source>
</evidence>
<comment type="caution">
    <text evidence="2">The sequence shown here is derived from an EMBL/GenBank/DDBJ whole genome shotgun (WGS) entry which is preliminary data.</text>
</comment>
<gene>
    <name evidence="2" type="ORF">CRG98_039981</name>
</gene>